<name>A0A1J4JKD8_9EUKA</name>
<feature type="coiled-coil region" evidence="1">
    <location>
        <begin position="287"/>
        <end position="361"/>
    </location>
</feature>
<keyword evidence="3" id="KW-1185">Reference proteome</keyword>
<dbReference type="RefSeq" id="XP_068350845.1">
    <property type="nucleotide sequence ID" value="XM_068510598.1"/>
</dbReference>
<proteinExistence type="predicted"/>
<protein>
    <submittedName>
        <fullName evidence="2">Uncharacterized protein</fullName>
    </submittedName>
</protein>
<comment type="caution">
    <text evidence="2">The sequence shown here is derived from an EMBL/GenBank/DDBJ whole genome shotgun (WGS) entry which is preliminary data.</text>
</comment>
<keyword evidence="1" id="KW-0175">Coiled coil</keyword>
<evidence type="ECO:0000256" key="1">
    <source>
        <dbReference type="SAM" id="Coils"/>
    </source>
</evidence>
<gene>
    <name evidence="2" type="ORF">TRFO_36033</name>
</gene>
<dbReference type="Proteomes" id="UP000179807">
    <property type="component" value="Unassembled WGS sequence"/>
</dbReference>
<reference evidence="2" key="1">
    <citation type="submission" date="2016-10" db="EMBL/GenBank/DDBJ databases">
        <authorList>
            <person name="Benchimol M."/>
            <person name="Almeida L.G."/>
            <person name="Vasconcelos A.T."/>
            <person name="Perreira-Neves A."/>
            <person name="Rosa I.A."/>
            <person name="Tasca T."/>
            <person name="Bogo M.R."/>
            <person name="de Souza W."/>
        </authorList>
    </citation>
    <scope>NUCLEOTIDE SEQUENCE [LARGE SCALE GENOMIC DNA]</scope>
    <source>
        <strain evidence="2">K</strain>
    </source>
</reference>
<accession>A0A1J4JKD8</accession>
<dbReference type="GeneID" id="94845302"/>
<dbReference type="VEuPathDB" id="TrichDB:TRFO_36033"/>
<sequence length="376" mass="43855">MHQTRNAVITLGQLAKLQEEIDDKKHQIIVMRKKIEMYLNRKDEKLTPEEKAKIPLLKQVKDRLKEYRKAIGKSNKNRKSLYQFTVDKFEHRRATIRKIDQEIQQLQERIDRVKQKAIITKAIIDKINIPRFKDDLLKLDFNKCMTINMQMLKAIKSADFYKDEIADKQNQANKLKQEVARLKPPLPAMKVMKVPPKRNPTIEPSPEMKDCISFEDSRMKIAIQKSVPVFKKAKQAPNRLSVTFKSIEKRMAGSSANFGKMCQKAKNVNPSFKAPRRISPISVFDMVKEKAGKINELKERIANNQADLEAIMTDIPQIMSLSPEGLLKWREQLLKQREVMRKEYDEKINKARGQLRDAKLILNRRVAALQKMSPRK</sequence>
<dbReference type="EMBL" id="MLAK01001099">
    <property type="protein sequence ID" value="OHS97708.1"/>
    <property type="molecule type" value="Genomic_DNA"/>
</dbReference>
<dbReference type="AlphaFoldDB" id="A0A1J4JKD8"/>
<evidence type="ECO:0000313" key="3">
    <source>
        <dbReference type="Proteomes" id="UP000179807"/>
    </source>
</evidence>
<organism evidence="2 3">
    <name type="scientific">Tritrichomonas foetus</name>
    <dbReference type="NCBI Taxonomy" id="1144522"/>
    <lineage>
        <taxon>Eukaryota</taxon>
        <taxon>Metamonada</taxon>
        <taxon>Parabasalia</taxon>
        <taxon>Tritrichomonadida</taxon>
        <taxon>Tritrichomonadidae</taxon>
        <taxon>Tritrichomonas</taxon>
    </lineage>
</organism>
<feature type="coiled-coil region" evidence="1">
    <location>
        <begin position="14"/>
        <end position="123"/>
    </location>
</feature>
<evidence type="ECO:0000313" key="2">
    <source>
        <dbReference type="EMBL" id="OHS97708.1"/>
    </source>
</evidence>